<name>A0A0G0TQZ4_9BACT</name>
<organism evidence="8 9">
    <name type="scientific">Candidatus Nomurabacteria bacterium GW2011_GWA2_40_9</name>
    <dbReference type="NCBI Taxonomy" id="1618734"/>
    <lineage>
        <taxon>Bacteria</taxon>
        <taxon>Candidatus Nomuraibacteriota</taxon>
    </lineage>
</organism>
<dbReference type="InterPro" id="IPR025657">
    <property type="entry name" value="RadC_JAB"/>
</dbReference>
<keyword evidence="3" id="KW-0378">Hydrolase</keyword>
<dbReference type="GO" id="GO:0046872">
    <property type="term" value="F:metal ion binding"/>
    <property type="evidence" value="ECO:0007669"/>
    <property type="project" value="UniProtKB-KW"/>
</dbReference>
<keyword evidence="4" id="KW-0862">Zinc</keyword>
<keyword evidence="5" id="KW-0482">Metalloprotease</keyword>
<dbReference type="AlphaFoldDB" id="A0A0G0TQZ4"/>
<dbReference type="Gene3D" id="3.40.140.10">
    <property type="entry name" value="Cytidine Deaminase, domain 2"/>
    <property type="match status" value="1"/>
</dbReference>
<dbReference type="Proteomes" id="UP000034749">
    <property type="component" value="Unassembled WGS sequence"/>
</dbReference>
<evidence type="ECO:0000256" key="4">
    <source>
        <dbReference type="ARBA" id="ARBA00022833"/>
    </source>
</evidence>
<dbReference type="PANTHER" id="PTHR30471:SF3">
    <property type="entry name" value="UPF0758 PROTEIN YEES-RELATED"/>
    <property type="match status" value="1"/>
</dbReference>
<dbReference type="PROSITE" id="PS01302">
    <property type="entry name" value="UPF0758"/>
    <property type="match status" value="1"/>
</dbReference>
<dbReference type="Pfam" id="PF20582">
    <property type="entry name" value="UPF0758_N"/>
    <property type="match status" value="1"/>
</dbReference>
<dbReference type="PROSITE" id="PS50249">
    <property type="entry name" value="MPN"/>
    <property type="match status" value="1"/>
</dbReference>
<comment type="caution">
    <text evidence="8">The sequence shown here is derived from an EMBL/GenBank/DDBJ whole genome shotgun (WGS) entry which is preliminary data.</text>
</comment>
<accession>A0A0G0TQZ4</accession>
<dbReference type="NCBIfam" id="TIGR00608">
    <property type="entry name" value="radc"/>
    <property type="match status" value="1"/>
</dbReference>
<dbReference type="NCBIfam" id="NF000642">
    <property type="entry name" value="PRK00024.1"/>
    <property type="match status" value="1"/>
</dbReference>
<dbReference type="InterPro" id="IPR001405">
    <property type="entry name" value="UPF0758"/>
</dbReference>
<dbReference type="PATRIC" id="fig|1618734.3.peg.331"/>
<feature type="domain" description="MPN" evidence="7">
    <location>
        <begin position="93"/>
        <end position="224"/>
    </location>
</feature>
<evidence type="ECO:0000256" key="6">
    <source>
        <dbReference type="RuleBase" id="RU003797"/>
    </source>
</evidence>
<evidence type="ECO:0000256" key="1">
    <source>
        <dbReference type="ARBA" id="ARBA00022670"/>
    </source>
</evidence>
<keyword evidence="1" id="KW-0645">Protease</keyword>
<dbReference type="Pfam" id="PF04002">
    <property type="entry name" value="RadC"/>
    <property type="match status" value="1"/>
</dbReference>
<dbReference type="InterPro" id="IPR020891">
    <property type="entry name" value="UPF0758_CS"/>
</dbReference>
<dbReference type="EMBL" id="LBZW01000009">
    <property type="protein sequence ID" value="KKR79413.1"/>
    <property type="molecule type" value="Genomic_DNA"/>
</dbReference>
<comment type="similarity">
    <text evidence="6">Belongs to the UPF0758 family.</text>
</comment>
<proteinExistence type="inferred from homology"/>
<evidence type="ECO:0000259" key="7">
    <source>
        <dbReference type="PROSITE" id="PS50249"/>
    </source>
</evidence>
<gene>
    <name evidence="8" type="ORF">UU24_C0009G0012</name>
</gene>
<keyword evidence="2" id="KW-0479">Metal-binding</keyword>
<dbReference type="PANTHER" id="PTHR30471">
    <property type="entry name" value="DNA REPAIR PROTEIN RADC"/>
    <property type="match status" value="1"/>
</dbReference>
<dbReference type="InterPro" id="IPR037518">
    <property type="entry name" value="MPN"/>
</dbReference>
<sequence>MTKIKDIPKVDRPREKLVKSGAKFLKDYELLAILLSTGTKGKNVLEVAQSILSNYPKKKLLGLNFDQFKKINGIGPAKAAQILAAFEFASRVLEVDSSNTLPLVQTTKDIIAQISFLREHKKENFVVLYLNSRNELLNKETISVGTLNASLVHPREVFEPATRIFAAQIILAHNHPSGDSAPSEDDLNLTKRMVESGKILGIEVIDHVIISNLNSFSFKEKKLI</sequence>
<dbReference type="GO" id="GO:0006508">
    <property type="term" value="P:proteolysis"/>
    <property type="evidence" value="ECO:0007669"/>
    <property type="project" value="UniProtKB-KW"/>
</dbReference>
<reference evidence="8 9" key="1">
    <citation type="journal article" date="2015" name="Nature">
        <title>rRNA introns, odd ribosomes, and small enigmatic genomes across a large radiation of phyla.</title>
        <authorList>
            <person name="Brown C.T."/>
            <person name="Hug L.A."/>
            <person name="Thomas B.C."/>
            <person name="Sharon I."/>
            <person name="Castelle C.J."/>
            <person name="Singh A."/>
            <person name="Wilkins M.J."/>
            <person name="Williams K.H."/>
            <person name="Banfield J.F."/>
        </authorList>
    </citation>
    <scope>NUCLEOTIDE SEQUENCE [LARGE SCALE GENOMIC DNA]</scope>
</reference>
<dbReference type="InterPro" id="IPR046778">
    <property type="entry name" value="UPF0758_N"/>
</dbReference>
<evidence type="ECO:0000256" key="2">
    <source>
        <dbReference type="ARBA" id="ARBA00022723"/>
    </source>
</evidence>
<evidence type="ECO:0000313" key="8">
    <source>
        <dbReference type="EMBL" id="KKR79413.1"/>
    </source>
</evidence>
<evidence type="ECO:0000256" key="3">
    <source>
        <dbReference type="ARBA" id="ARBA00022801"/>
    </source>
</evidence>
<dbReference type="GO" id="GO:0008237">
    <property type="term" value="F:metallopeptidase activity"/>
    <property type="evidence" value="ECO:0007669"/>
    <property type="project" value="UniProtKB-KW"/>
</dbReference>
<protein>
    <submittedName>
        <fullName evidence="8">Repair protein RadC protein</fullName>
    </submittedName>
</protein>
<evidence type="ECO:0000256" key="5">
    <source>
        <dbReference type="ARBA" id="ARBA00023049"/>
    </source>
</evidence>
<evidence type="ECO:0000313" key="9">
    <source>
        <dbReference type="Proteomes" id="UP000034749"/>
    </source>
</evidence>
<dbReference type="CDD" id="cd08071">
    <property type="entry name" value="MPN_DUF2466"/>
    <property type="match status" value="1"/>
</dbReference>